<organism evidence="1 2">
    <name type="scientific">Dendrothele bispora (strain CBS 962.96)</name>
    <dbReference type="NCBI Taxonomy" id="1314807"/>
    <lineage>
        <taxon>Eukaryota</taxon>
        <taxon>Fungi</taxon>
        <taxon>Dikarya</taxon>
        <taxon>Basidiomycota</taxon>
        <taxon>Agaricomycotina</taxon>
        <taxon>Agaricomycetes</taxon>
        <taxon>Agaricomycetidae</taxon>
        <taxon>Agaricales</taxon>
        <taxon>Agaricales incertae sedis</taxon>
        <taxon>Dendrothele</taxon>
    </lineage>
</organism>
<name>A0A4S8MEY1_DENBC</name>
<protein>
    <submittedName>
        <fullName evidence="1">Uncharacterized protein</fullName>
    </submittedName>
</protein>
<reference evidence="1 2" key="1">
    <citation type="journal article" date="2019" name="Nat. Ecol. Evol.">
        <title>Megaphylogeny resolves global patterns of mushroom evolution.</title>
        <authorList>
            <person name="Varga T."/>
            <person name="Krizsan K."/>
            <person name="Foldi C."/>
            <person name="Dima B."/>
            <person name="Sanchez-Garcia M."/>
            <person name="Sanchez-Ramirez S."/>
            <person name="Szollosi G.J."/>
            <person name="Szarkandi J.G."/>
            <person name="Papp V."/>
            <person name="Albert L."/>
            <person name="Andreopoulos W."/>
            <person name="Angelini C."/>
            <person name="Antonin V."/>
            <person name="Barry K.W."/>
            <person name="Bougher N.L."/>
            <person name="Buchanan P."/>
            <person name="Buyck B."/>
            <person name="Bense V."/>
            <person name="Catcheside P."/>
            <person name="Chovatia M."/>
            <person name="Cooper J."/>
            <person name="Damon W."/>
            <person name="Desjardin D."/>
            <person name="Finy P."/>
            <person name="Geml J."/>
            <person name="Haridas S."/>
            <person name="Hughes K."/>
            <person name="Justo A."/>
            <person name="Karasinski D."/>
            <person name="Kautmanova I."/>
            <person name="Kiss B."/>
            <person name="Kocsube S."/>
            <person name="Kotiranta H."/>
            <person name="LaButti K.M."/>
            <person name="Lechner B.E."/>
            <person name="Liimatainen K."/>
            <person name="Lipzen A."/>
            <person name="Lukacs Z."/>
            <person name="Mihaltcheva S."/>
            <person name="Morgado L.N."/>
            <person name="Niskanen T."/>
            <person name="Noordeloos M.E."/>
            <person name="Ohm R.A."/>
            <person name="Ortiz-Santana B."/>
            <person name="Ovrebo C."/>
            <person name="Racz N."/>
            <person name="Riley R."/>
            <person name="Savchenko A."/>
            <person name="Shiryaev A."/>
            <person name="Soop K."/>
            <person name="Spirin V."/>
            <person name="Szebenyi C."/>
            <person name="Tomsovsky M."/>
            <person name="Tulloss R.E."/>
            <person name="Uehling J."/>
            <person name="Grigoriev I.V."/>
            <person name="Vagvolgyi C."/>
            <person name="Papp T."/>
            <person name="Martin F.M."/>
            <person name="Miettinen O."/>
            <person name="Hibbett D.S."/>
            <person name="Nagy L.G."/>
        </authorList>
    </citation>
    <scope>NUCLEOTIDE SEQUENCE [LARGE SCALE GENOMIC DNA]</scope>
    <source>
        <strain evidence="1 2">CBS 962.96</strain>
    </source>
</reference>
<dbReference type="EMBL" id="ML179101">
    <property type="protein sequence ID" value="THV00634.1"/>
    <property type="molecule type" value="Genomic_DNA"/>
</dbReference>
<dbReference type="AlphaFoldDB" id="A0A4S8MEY1"/>
<accession>A0A4S8MEY1</accession>
<evidence type="ECO:0000313" key="2">
    <source>
        <dbReference type="Proteomes" id="UP000297245"/>
    </source>
</evidence>
<evidence type="ECO:0000313" key="1">
    <source>
        <dbReference type="EMBL" id="THV00634.1"/>
    </source>
</evidence>
<dbReference type="Proteomes" id="UP000297245">
    <property type="component" value="Unassembled WGS sequence"/>
</dbReference>
<keyword evidence="2" id="KW-1185">Reference proteome</keyword>
<gene>
    <name evidence="1" type="ORF">K435DRAFT_793976</name>
</gene>
<sequence>MPPQYSLFFRRARCSTYYFFLFSFCQILSILDVTCKPWLGFPKDLDYREGYLGLIFRLSPFTCGGLVRLWWRWEPEEEEEGVIEMTEEETVVVRIESGLSVEKGRKDERGTGRAAVGRAELQRQNVAVRVPLKHRRRKHPQLALGLPVELLLLGLKLCLALLLSFPRLFRAYVCISEVAITSFTRSCLHIFAGKVAEMLRQDAMSGEVVRVEERSWSSPTMQHFYQPPPSSALWDQRSGLREAFYLTHKMKGEVEQEEKEEEGEKKVKEF</sequence>
<proteinExistence type="predicted"/>